<protein>
    <submittedName>
        <fullName evidence="1">Uncharacterized protein</fullName>
    </submittedName>
</protein>
<accession>A0A0D8Y654</accession>
<evidence type="ECO:0000313" key="2">
    <source>
        <dbReference type="Proteomes" id="UP000053766"/>
    </source>
</evidence>
<dbReference type="Proteomes" id="UP000053766">
    <property type="component" value="Unassembled WGS sequence"/>
</dbReference>
<name>A0A0D8Y654_DICVI</name>
<dbReference type="AlphaFoldDB" id="A0A0D8Y654"/>
<organism evidence="1 2">
    <name type="scientific">Dictyocaulus viviparus</name>
    <name type="common">Bovine lungworm</name>
    <dbReference type="NCBI Taxonomy" id="29172"/>
    <lineage>
        <taxon>Eukaryota</taxon>
        <taxon>Metazoa</taxon>
        <taxon>Ecdysozoa</taxon>
        <taxon>Nematoda</taxon>
        <taxon>Chromadorea</taxon>
        <taxon>Rhabditida</taxon>
        <taxon>Rhabditina</taxon>
        <taxon>Rhabditomorpha</taxon>
        <taxon>Strongyloidea</taxon>
        <taxon>Metastrongylidae</taxon>
        <taxon>Dictyocaulus</taxon>
    </lineage>
</organism>
<reference evidence="1 2" key="1">
    <citation type="submission" date="2013-11" db="EMBL/GenBank/DDBJ databases">
        <title>Draft genome of the bovine lungworm Dictyocaulus viviparus.</title>
        <authorList>
            <person name="Mitreva M."/>
        </authorList>
    </citation>
    <scope>NUCLEOTIDE SEQUENCE [LARGE SCALE GENOMIC DNA]</scope>
    <source>
        <strain evidence="1 2">HannoverDv2000</strain>
    </source>
</reference>
<proteinExistence type="predicted"/>
<dbReference type="EMBL" id="KN716169">
    <property type="protein sequence ID" value="KJH52190.1"/>
    <property type="molecule type" value="Genomic_DNA"/>
</dbReference>
<gene>
    <name evidence="1" type="ORF">DICVIV_01655</name>
</gene>
<evidence type="ECO:0000313" key="1">
    <source>
        <dbReference type="EMBL" id="KJH52190.1"/>
    </source>
</evidence>
<sequence length="167" mass="19119">MELKVNRNRHVYEVLCEHNLLLKILNEDSIEYPKTGNPVSLRNVVVRENSIVMIFDCEIKQFSSNTTIENNNIRIITFDCEIKQFSSKTTIENNNIRIITTDLHQMASEKSEAVSEIDQYNGCEKSAFITSLFIISTNNCSKTSLGKIECMRNSTPYGKEQNASEQK</sequence>
<keyword evidence="2" id="KW-1185">Reference proteome</keyword>
<reference evidence="2" key="2">
    <citation type="journal article" date="2016" name="Sci. Rep.">
        <title>Dictyocaulus viviparus genome, variome and transcriptome elucidate lungworm biology and support future intervention.</title>
        <authorList>
            <person name="McNulty S.N."/>
            <person name="Strube C."/>
            <person name="Rosa B.A."/>
            <person name="Martin J.C."/>
            <person name="Tyagi R."/>
            <person name="Choi Y.J."/>
            <person name="Wang Q."/>
            <person name="Hallsworth Pepin K."/>
            <person name="Zhang X."/>
            <person name="Ozersky P."/>
            <person name="Wilson R.K."/>
            <person name="Sternberg P.W."/>
            <person name="Gasser R.B."/>
            <person name="Mitreva M."/>
        </authorList>
    </citation>
    <scope>NUCLEOTIDE SEQUENCE [LARGE SCALE GENOMIC DNA]</scope>
    <source>
        <strain evidence="2">HannoverDv2000</strain>
    </source>
</reference>